<feature type="compositionally biased region" description="Basic residues" evidence="1">
    <location>
        <begin position="397"/>
        <end position="407"/>
    </location>
</feature>
<reference evidence="2 3" key="1">
    <citation type="journal article" date="2013" name="PLoS Genet.">
        <title>Distinctive expansion of potential virulence genes in the genome of the oomycete fish pathogen Saprolegnia parasitica.</title>
        <authorList>
            <person name="Jiang R.H."/>
            <person name="de Bruijn I."/>
            <person name="Haas B.J."/>
            <person name="Belmonte R."/>
            <person name="Lobach L."/>
            <person name="Christie J."/>
            <person name="van den Ackerveken G."/>
            <person name="Bottin A."/>
            <person name="Bulone V."/>
            <person name="Diaz-Moreno S.M."/>
            <person name="Dumas B."/>
            <person name="Fan L."/>
            <person name="Gaulin E."/>
            <person name="Govers F."/>
            <person name="Grenville-Briggs L.J."/>
            <person name="Horner N.R."/>
            <person name="Levin J.Z."/>
            <person name="Mammella M."/>
            <person name="Meijer H.J."/>
            <person name="Morris P."/>
            <person name="Nusbaum C."/>
            <person name="Oome S."/>
            <person name="Phillips A.J."/>
            <person name="van Rooyen D."/>
            <person name="Rzeszutek E."/>
            <person name="Saraiva M."/>
            <person name="Secombes C.J."/>
            <person name="Seidl M.F."/>
            <person name="Snel B."/>
            <person name="Stassen J.H."/>
            <person name="Sykes S."/>
            <person name="Tripathy S."/>
            <person name="van den Berg H."/>
            <person name="Vega-Arreguin J.C."/>
            <person name="Wawra S."/>
            <person name="Young S.K."/>
            <person name="Zeng Q."/>
            <person name="Dieguez-Uribeondo J."/>
            <person name="Russ C."/>
            <person name="Tyler B.M."/>
            <person name="van West P."/>
        </authorList>
    </citation>
    <scope>NUCLEOTIDE SEQUENCE [LARGE SCALE GENOMIC DNA]</scope>
    <source>
        <strain evidence="2 3">CBS 223.65</strain>
    </source>
</reference>
<dbReference type="EMBL" id="KK583189">
    <property type="protein sequence ID" value="KDO35597.1"/>
    <property type="molecule type" value="Genomic_DNA"/>
</dbReference>
<dbReference type="Proteomes" id="UP000030745">
    <property type="component" value="Unassembled WGS sequence"/>
</dbReference>
<protein>
    <submittedName>
        <fullName evidence="2">Uncharacterized protein</fullName>
    </submittedName>
</protein>
<organism evidence="2 3">
    <name type="scientific">Saprolegnia parasitica (strain CBS 223.65)</name>
    <dbReference type="NCBI Taxonomy" id="695850"/>
    <lineage>
        <taxon>Eukaryota</taxon>
        <taxon>Sar</taxon>
        <taxon>Stramenopiles</taxon>
        <taxon>Oomycota</taxon>
        <taxon>Saprolegniomycetes</taxon>
        <taxon>Saprolegniales</taxon>
        <taxon>Saprolegniaceae</taxon>
        <taxon>Saprolegnia</taxon>
    </lineage>
</organism>
<dbReference type="OrthoDB" id="162277at2759"/>
<feature type="region of interest" description="Disordered" evidence="1">
    <location>
        <begin position="1118"/>
        <end position="1143"/>
    </location>
</feature>
<dbReference type="InterPro" id="IPR016024">
    <property type="entry name" value="ARM-type_fold"/>
</dbReference>
<feature type="compositionally biased region" description="Polar residues" evidence="1">
    <location>
        <begin position="54"/>
        <end position="65"/>
    </location>
</feature>
<feature type="region of interest" description="Disordered" evidence="1">
    <location>
        <begin position="54"/>
        <end position="88"/>
    </location>
</feature>
<dbReference type="VEuPathDB" id="FungiDB:SPRG_00439"/>
<dbReference type="STRING" id="695850.A0A067D9B9"/>
<feature type="compositionally biased region" description="Low complexity" evidence="1">
    <location>
        <begin position="413"/>
        <end position="432"/>
    </location>
</feature>
<evidence type="ECO:0000256" key="1">
    <source>
        <dbReference type="SAM" id="MobiDB-lite"/>
    </source>
</evidence>
<evidence type="ECO:0000313" key="2">
    <source>
        <dbReference type="EMBL" id="KDO35597.1"/>
    </source>
</evidence>
<proteinExistence type="predicted"/>
<feature type="region of interest" description="Disordered" evidence="1">
    <location>
        <begin position="397"/>
        <end position="434"/>
    </location>
</feature>
<feature type="compositionally biased region" description="Polar residues" evidence="1">
    <location>
        <begin position="1166"/>
        <end position="1182"/>
    </location>
</feature>
<keyword evidence="3" id="KW-1185">Reference proteome</keyword>
<dbReference type="OMA" id="RQRNISC"/>
<dbReference type="GeneID" id="24123083"/>
<dbReference type="RefSeq" id="XP_012193928.1">
    <property type="nucleotide sequence ID" value="XM_012338538.1"/>
</dbReference>
<evidence type="ECO:0000313" key="3">
    <source>
        <dbReference type="Proteomes" id="UP000030745"/>
    </source>
</evidence>
<accession>A0A067D9B9</accession>
<feature type="compositionally biased region" description="Basic and acidic residues" evidence="1">
    <location>
        <begin position="75"/>
        <end position="88"/>
    </location>
</feature>
<feature type="region of interest" description="Disordered" evidence="1">
    <location>
        <begin position="1163"/>
        <end position="1223"/>
    </location>
</feature>
<dbReference type="SUPFAM" id="SSF48371">
    <property type="entry name" value="ARM repeat"/>
    <property type="match status" value="2"/>
</dbReference>
<dbReference type="KEGG" id="spar:SPRG_00439"/>
<gene>
    <name evidence="2" type="ORF">SPRG_00439</name>
</gene>
<feature type="compositionally biased region" description="Basic and acidic residues" evidence="1">
    <location>
        <begin position="1206"/>
        <end position="1220"/>
    </location>
</feature>
<sequence>MAEPWELAVGPTPAARTVKVAQDAAELHRAHHAPMHGVDVDHLREIGASTLHLESQSRQLTATKSATRHKKKRIEHSFEPPPLEHDGTLHKTELDQILMAEEWDTRFWNKVKINEAIQTLYIEVERGIDQMRRDLALRMLVHLNKLHPEAHAYNDNNLPMLTSKAFAKLSATTHADHVFNMAELVATFADAYPIELANENAVLRALQCVLRRMDCAARVLQHARRRLVFERSLRRRDISVDARLRARAVNLAKTFDLQRQQKEIRDAHHGRPLPPRAQHAYMRIVHTLLKYEFEHRNDAGRHDVRKLLHTGALVWLIQCVRQRGELELMALHLFTILACDKNYIGDVLLSNIVLHLADNLVASDQSDATTIASLAFLDAACKSMSAMVLRLHRPHHDVEKKRLRSTRRPGLPPSTNAASSSSSPTTNSSSSSVDDDDAAFLNRTLPAIIAERVVAVRTFQSLLRLLGHPKMSLAALQVLHKMAHPSIGYLALVDVVTRNGAGPSRPSAGDEGRDALTTAGLVLLVAPLCAPGFRRPGNSYRFVLGLLVMTSLASPSPLSFGPSADSLEMVLELAPPTLLNFAFDFLLLACEDDGRVGVYLVRNNALEFLLDVLVQPLQTHTHQAQTRYQRHASTIILASLTRVKAIAARVAFRDDVLRHVALVLQTNRMDEVDGHGLSRHEMHLHLRSSAAAMRTLVRCLRVQMQPDLAPSLLVAAQVTISQTLLKLHAVEDVVAYVRPPNLVSDWVAADTDAVKSALQLLGLMCPSPLPEHGNHETTTVVVGSPPRDVTVTLATLQSLCTRLIDMAATAVLRAIASDEPLPRVIKWCCKTLSQLACTNASASQLLSYRCMDVVAMLVPNVPSSLTDASGVRHTNLTATSVHDDKLLALPSTFYTLVATLCRVPDGRAAVAKLNMLPRILKRLHLRCASAKQDEWCRTELMRLVHAMAHTNTIGLGNANELFLRHHVHSVAVEMLESTPCFVPPAAMHEQALGALGALALDHMRCIPPLLSVGVLKHCAALLQAYRDHDASCSLHALESALQIVLGLALYPSDTIQAALSNANVQDDLLRIGCSFHLEMQKAKISFRGAKSLGEMARETLRHMGDYVKKTQAYEQRLKQSLGQESPPRRSPGKPQEHSMSSEARTVSLPALLDISHASRPPLEIVRNNSSRPNSPQQASNMVPSLVPSSDLRHTRPPGPCPTPDKPTVRDDKPLVKKSNEPYRFSRPKAAEAQKYPFLLLDPLFGAVDMGVDPSVPGLALRKATSLPKARQLPPHTSAVLGHCVELQASPDTKQVRLEACTLSAKHRPKH</sequence>
<name>A0A067D9B9_SAPPC</name>